<accession>A0AAD4P4A3</accession>
<dbReference type="Proteomes" id="UP001190926">
    <property type="component" value="Unassembled WGS sequence"/>
</dbReference>
<dbReference type="InterPro" id="IPR041806">
    <property type="entry name" value="CID5/6/7_CUE"/>
</dbReference>
<comment type="caution">
    <text evidence="3">The sequence shown here is derived from an EMBL/GenBank/DDBJ whole genome shotgun (WGS) entry which is preliminary data.</text>
</comment>
<dbReference type="PANTHER" id="PTHR46651">
    <property type="entry name" value="POLYADENYLATE-BINDING PROTEIN-INTERACTING PROTEIN 7"/>
    <property type="match status" value="1"/>
</dbReference>
<dbReference type="InterPro" id="IPR036063">
    <property type="entry name" value="Smr_dom_sf"/>
</dbReference>
<evidence type="ECO:0000313" key="4">
    <source>
        <dbReference type="Proteomes" id="UP001190926"/>
    </source>
</evidence>
<dbReference type="SMART" id="SM00463">
    <property type="entry name" value="SMR"/>
    <property type="match status" value="1"/>
</dbReference>
<dbReference type="Gene3D" id="3.30.1370.110">
    <property type="match status" value="1"/>
</dbReference>
<feature type="domain" description="Smr" evidence="2">
    <location>
        <begin position="472"/>
        <end position="553"/>
    </location>
</feature>
<feature type="region of interest" description="Disordered" evidence="1">
    <location>
        <begin position="40"/>
        <end position="77"/>
    </location>
</feature>
<dbReference type="SUPFAM" id="SSF160443">
    <property type="entry name" value="SMR domain-like"/>
    <property type="match status" value="1"/>
</dbReference>
<evidence type="ECO:0000259" key="2">
    <source>
        <dbReference type="PROSITE" id="PS50828"/>
    </source>
</evidence>
<dbReference type="AlphaFoldDB" id="A0AAD4P4A3"/>
<evidence type="ECO:0000313" key="3">
    <source>
        <dbReference type="EMBL" id="KAH6826343.1"/>
    </source>
</evidence>
<dbReference type="Pfam" id="PF08590">
    <property type="entry name" value="DUF1771"/>
    <property type="match status" value="1"/>
</dbReference>
<dbReference type="InterPro" id="IPR013899">
    <property type="entry name" value="DUF1771"/>
</dbReference>
<name>A0AAD4P4A3_PERFH</name>
<keyword evidence="4" id="KW-1185">Reference proteome</keyword>
<dbReference type="SMART" id="SM01162">
    <property type="entry name" value="DUF1771"/>
    <property type="match status" value="1"/>
</dbReference>
<protein>
    <submittedName>
        <fullName evidence="3">CTC-interacting domain 7</fullName>
    </submittedName>
</protein>
<evidence type="ECO:0000256" key="1">
    <source>
        <dbReference type="SAM" id="MobiDB-lite"/>
    </source>
</evidence>
<dbReference type="InterPro" id="IPR002625">
    <property type="entry name" value="Smr_dom"/>
</dbReference>
<dbReference type="InterPro" id="IPR009818">
    <property type="entry name" value="PAM2_motif"/>
</dbReference>
<reference evidence="3 4" key="1">
    <citation type="journal article" date="2021" name="Nat. Commun.">
        <title>Incipient diploidization of the medicinal plant Perilla within 10,000 years.</title>
        <authorList>
            <person name="Zhang Y."/>
            <person name="Shen Q."/>
            <person name="Leng L."/>
            <person name="Zhang D."/>
            <person name="Chen S."/>
            <person name="Shi Y."/>
            <person name="Ning Z."/>
            <person name="Chen S."/>
        </authorList>
    </citation>
    <scope>NUCLEOTIDE SEQUENCE [LARGE SCALE GENOMIC DNA]</scope>
    <source>
        <strain evidence="4">cv. PC099</strain>
    </source>
</reference>
<sequence>MSLSAKGASLGNKKFSAEATLNPNAAEFVPSALRSQAANVRIPDTSSKYVTSGKSVLDRSESSASNNSNSEEEAQQYWSHQLPDDITPDFKVTGMENEINRVAFSNLSLNDVNEASRYTSPTNSGFMLKEQQAFSLHPMDGIGNSRAEKLRYPVSSYGESFQTSLAKPWDKQISGSDQLLARERNPYNGNSSQTFPTDMSNEQLLLDNADMCRLEFLASQFPSFAAECIAEAYVTNGGDLNLTIRMLTQLELQVDGGLNQTLSPKTFSTPNHSAFNFPALRVSDGHSGSGKLAGDDQQNVRPYYSSVKDSSLLSRSFSSIPSRVATDFAPAARKTTSQESSIWKYDRNSSSDTKQVLASSYNSGQAKSIYGDRLQSRGSSLASPVRLETGESFANMNSEKREEARDHARAHNAYFEQARQAYLAGNKTLAKELSILGQLHNLQMKAAHGKVPESIHRQRISDVQTNGRGQMIDLHGLHVSEAIFVLKRELAVLRTAARSVDQRLLVYICVGTGHHTRGSPTPPRLPTAVQRYLLEEGLDYSEPQPGLLRVVIY</sequence>
<organism evidence="3 4">
    <name type="scientific">Perilla frutescens var. hirtella</name>
    <name type="common">Perilla citriodora</name>
    <name type="synonym">Perilla setoyensis</name>
    <dbReference type="NCBI Taxonomy" id="608512"/>
    <lineage>
        <taxon>Eukaryota</taxon>
        <taxon>Viridiplantae</taxon>
        <taxon>Streptophyta</taxon>
        <taxon>Embryophyta</taxon>
        <taxon>Tracheophyta</taxon>
        <taxon>Spermatophyta</taxon>
        <taxon>Magnoliopsida</taxon>
        <taxon>eudicotyledons</taxon>
        <taxon>Gunneridae</taxon>
        <taxon>Pentapetalae</taxon>
        <taxon>asterids</taxon>
        <taxon>lamiids</taxon>
        <taxon>Lamiales</taxon>
        <taxon>Lamiaceae</taxon>
        <taxon>Nepetoideae</taxon>
        <taxon>Elsholtzieae</taxon>
        <taxon>Perilla</taxon>
    </lineage>
</organism>
<dbReference type="EMBL" id="SDAM02000167">
    <property type="protein sequence ID" value="KAH6826343.1"/>
    <property type="molecule type" value="Genomic_DNA"/>
</dbReference>
<dbReference type="Pfam" id="PF07145">
    <property type="entry name" value="PAM2"/>
    <property type="match status" value="1"/>
</dbReference>
<dbReference type="PROSITE" id="PS50828">
    <property type="entry name" value="SMR"/>
    <property type="match status" value="1"/>
</dbReference>
<dbReference type="InterPro" id="IPR053242">
    <property type="entry name" value="PAM2-like_domain"/>
</dbReference>
<dbReference type="CDD" id="cd14371">
    <property type="entry name" value="CUE_CID7_like"/>
    <property type="match status" value="1"/>
</dbReference>
<proteinExistence type="predicted"/>
<dbReference type="PANTHER" id="PTHR46651:SF1">
    <property type="entry name" value="SMALL MUTS RELATED FAMILY PROTEIN"/>
    <property type="match status" value="1"/>
</dbReference>
<gene>
    <name evidence="3" type="ORF">C2S53_017692</name>
</gene>
<feature type="compositionally biased region" description="Polar residues" evidence="1">
    <location>
        <begin position="40"/>
        <end position="54"/>
    </location>
</feature>